<dbReference type="EMBL" id="CAMPGE010022822">
    <property type="protein sequence ID" value="CAI2380830.1"/>
    <property type="molecule type" value="Genomic_DNA"/>
</dbReference>
<keyword evidence="2" id="KW-1133">Transmembrane helix</keyword>
<evidence type="ECO:0000313" key="4">
    <source>
        <dbReference type="EMBL" id="CAI2380830.1"/>
    </source>
</evidence>
<feature type="region of interest" description="Disordered" evidence="1">
    <location>
        <begin position="941"/>
        <end position="976"/>
    </location>
</feature>
<comment type="caution">
    <text evidence="4">The sequence shown here is derived from an EMBL/GenBank/DDBJ whole genome shotgun (WGS) entry which is preliminary data.</text>
</comment>
<accession>A0AAD1XZF2</accession>
<keyword evidence="2" id="KW-0812">Transmembrane</keyword>
<organism evidence="4 5">
    <name type="scientific">Euplotes crassus</name>
    <dbReference type="NCBI Taxonomy" id="5936"/>
    <lineage>
        <taxon>Eukaryota</taxon>
        <taxon>Sar</taxon>
        <taxon>Alveolata</taxon>
        <taxon>Ciliophora</taxon>
        <taxon>Intramacronucleata</taxon>
        <taxon>Spirotrichea</taxon>
        <taxon>Hypotrichia</taxon>
        <taxon>Euplotida</taxon>
        <taxon>Euplotidae</taxon>
        <taxon>Moneuplotes</taxon>
    </lineage>
</organism>
<feature type="chain" id="PRO_5042196640" description="Transmembrane protein" evidence="3">
    <location>
        <begin position="17"/>
        <end position="1007"/>
    </location>
</feature>
<evidence type="ECO:0000256" key="3">
    <source>
        <dbReference type="SAM" id="SignalP"/>
    </source>
</evidence>
<evidence type="ECO:0000313" key="5">
    <source>
        <dbReference type="Proteomes" id="UP001295684"/>
    </source>
</evidence>
<reference evidence="4" key="1">
    <citation type="submission" date="2023-07" db="EMBL/GenBank/DDBJ databases">
        <authorList>
            <consortium name="AG Swart"/>
            <person name="Singh M."/>
            <person name="Singh A."/>
            <person name="Seah K."/>
            <person name="Emmerich C."/>
        </authorList>
    </citation>
    <scope>NUCLEOTIDE SEQUENCE</scope>
    <source>
        <strain evidence="4">DP1</strain>
    </source>
</reference>
<evidence type="ECO:0008006" key="6">
    <source>
        <dbReference type="Google" id="ProtNLM"/>
    </source>
</evidence>
<dbReference type="AlphaFoldDB" id="A0AAD1XZF2"/>
<feature type="transmembrane region" description="Helical" evidence="2">
    <location>
        <begin position="871"/>
        <end position="889"/>
    </location>
</feature>
<proteinExistence type="predicted"/>
<keyword evidence="3" id="KW-0732">Signal</keyword>
<gene>
    <name evidence="4" type="ORF">ECRASSUSDP1_LOCUS22270</name>
</gene>
<feature type="transmembrane region" description="Helical" evidence="2">
    <location>
        <begin position="763"/>
        <end position="787"/>
    </location>
</feature>
<keyword evidence="5" id="KW-1185">Reference proteome</keyword>
<evidence type="ECO:0000256" key="1">
    <source>
        <dbReference type="SAM" id="MobiDB-lite"/>
    </source>
</evidence>
<sequence>MKAISSLLLSILAVSANVCTNEYQKAGSAISGSFTIPGYNSHYFVDILDDQNNGLLYLVGHFIAISSPWVTIIYKTDHELNKIQVMTYDTNSYEYSYPISLNKDFIYIQENGSDKIYEVQTTDLTISRQISISSSATADTRSLIKMKENLYFSFIMSSVMQTCRWDTVGTNLDCFTFGVSRHTNFAPINEDLLFSASVDTTGDQYYLVNYNFSDSPNLVWKRSIACPTSGCFNKISSSIISRDQKWIYTMILYDGHYIFHKLSVVDGSPQNSGFIWNDSSLFDSYSMKEFEDFIAVQIKTYSLALSKRLILISTSNSEIVAEYKSGTARAFAVGRLLYKGQELMYHSGIYPSGSKFYFARTSTKSIDQLEEFEQDSPLFSPITSDYQVSPTSSNPSLTSSTKTVIISTSTSVTSTDITSTTNPSFTTHVALWNQDYIQSVQGNTSVQLDFTWACAQSANNTDIAFSLVQTGSNVIPEWVSMNPDNQELHLNTTPKLDQDTTYYFSLEIAFNSEIYHKKFEITVEQCSILNCEICQLGASNLCETCITDYEATDGQKSCNKIIPVSGATEDSASMVSSNVVTAMVTSSLVLASVSSILSLSSVNSIFSIMNSLQLAILLPLVPDYFSPKVLDFLSGMGFAMFSFDFIKFKDIPFVEAISDWVSYPQSDEYLNNLGLRSGSSFVNYLSLMAVIVLVGIIHFCISVCNQCAENSKYRKYKKFINTLFTFFTFNIYIRVFIQAFLFTSLSILSELYNFDLDTTVTKVSLGVCVLFCLCTSVLFILSFYMYYKSFPEIDKEKYWPCIEYFNGIKPNNLSKMYSSMFMLVRLMLSSFLILGAAISGSIKGTYFYLVNIGYCVYLAGIRPFENMQDNIIEIINQLLFCCLSVPLSWLNTKESWTPFYENYYTKILLVAPVIGSVVCLGFCIKSIVSYIYRRKAKKSNQDVAPKKKDRSKRRPKNGEEPGRKVTPSIIDPSFSMNQNNVSMVPICRHRRKVTKVKKIKIKLRLNL</sequence>
<keyword evidence="2" id="KW-0472">Membrane</keyword>
<feature type="transmembrane region" description="Helical" evidence="2">
    <location>
        <begin position="681"/>
        <end position="701"/>
    </location>
</feature>
<feature type="signal peptide" evidence="3">
    <location>
        <begin position="1"/>
        <end position="16"/>
    </location>
</feature>
<feature type="transmembrane region" description="Helical" evidence="2">
    <location>
        <begin position="909"/>
        <end position="932"/>
    </location>
</feature>
<feature type="transmembrane region" description="Helical" evidence="2">
    <location>
        <begin position="846"/>
        <end position="864"/>
    </location>
</feature>
<protein>
    <recommendedName>
        <fullName evidence="6">Transmembrane protein</fullName>
    </recommendedName>
</protein>
<dbReference type="Proteomes" id="UP001295684">
    <property type="component" value="Unassembled WGS sequence"/>
</dbReference>
<feature type="transmembrane region" description="Helical" evidence="2">
    <location>
        <begin position="822"/>
        <end position="840"/>
    </location>
</feature>
<name>A0AAD1XZF2_EUPCR</name>
<feature type="transmembrane region" description="Helical" evidence="2">
    <location>
        <begin position="722"/>
        <end position="743"/>
    </location>
</feature>
<evidence type="ECO:0000256" key="2">
    <source>
        <dbReference type="SAM" id="Phobius"/>
    </source>
</evidence>